<dbReference type="RefSeq" id="WP_182896182.1">
    <property type="nucleotide sequence ID" value="NZ_JACGZW010000020.1"/>
</dbReference>
<dbReference type="PRINTS" id="PR01438">
    <property type="entry name" value="UNVRSLSTRESS"/>
</dbReference>
<dbReference type="Proteomes" id="UP000526734">
    <property type="component" value="Unassembled WGS sequence"/>
</dbReference>
<dbReference type="GO" id="GO:0005524">
    <property type="term" value="F:ATP binding"/>
    <property type="evidence" value="ECO:0007669"/>
    <property type="project" value="UniProtKB-KW"/>
</dbReference>
<keyword evidence="3" id="KW-0067">ATP-binding</keyword>
<dbReference type="InterPro" id="IPR006015">
    <property type="entry name" value="Universal_stress_UspA"/>
</dbReference>
<feature type="domain" description="UspA" evidence="4">
    <location>
        <begin position="155"/>
        <end position="289"/>
    </location>
</feature>
<dbReference type="PANTHER" id="PTHR46268">
    <property type="entry name" value="STRESS RESPONSE PROTEIN NHAX"/>
    <property type="match status" value="1"/>
</dbReference>
<dbReference type="Pfam" id="PF00582">
    <property type="entry name" value="Usp"/>
    <property type="match status" value="2"/>
</dbReference>
<evidence type="ECO:0000256" key="2">
    <source>
        <dbReference type="ARBA" id="ARBA00022741"/>
    </source>
</evidence>
<gene>
    <name evidence="5" type="ORF">H4281_40705</name>
</gene>
<name>A0A7W3W701_9PSEU</name>
<dbReference type="AlphaFoldDB" id="A0A7W3W701"/>
<evidence type="ECO:0000256" key="1">
    <source>
        <dbReference type="ARBA" id="ARBA00008791"/>
    </source>
</evidence>
<comment type="similarity">
    <text evidence="1">Belongs to the universal stress protein A family.</text>
</comment>
<proteinExistence type="inferred from homology"/>
<dbReference type="Gene3D" id="3.40.50.620">
    <property type="entry name" value="HUPs"/>
    <property type="match status" value="2"/>
</dbReference>
<evidence type="ECO:0000313" key="5">
    <source>
        <dbReference type="EMBL" id="MBB1159502.1"/>
    </source>
</evidence>
<evidence type="ECO:0000256" key="3">
    <source>
        <dbReference type="ARBA" id="ARBA00022840"/>
    </source>
</evidence>
<evidence type="ECO:0000259" key="4">
    <source>
        <dbReference type="Pfam" id="PF00582"/>
    </source>
</evidence>
<keyword evidence="2" id="KW-0547">Nucleotide-binding</keyword>
<evidence type="ECO:0000313" key="6">
    <source>
        <dbReference type="Proteomes" id="UP000526734"/>
    </source>
</evidence>
<feature type="domain" description="UspA" evidence="4">
    <location>
        <begin position="7"/>
        <end position="142"/>
    </location>
</feature>
<accession>A0A7W3W701</accession>
<organism evidence="5 6">
    <name type="scientific">Amycolatopsis dendrobii</name>
    <dbReference type="NCBI Taxonomy" id="2760662"/>
    <lineage>
        <taxon>Bacteria</taxon>
        <taxon>Bacillati</taxon>
        <taxon>Actinomycetota</taxon>
        <taxon>Actinomycetes</taxon>
        <taxon>Pseudonocardiales</taxon>
        <taxon>Pseudonocardiaceae</taxon>
        <taxon>Amycolatopsis</taxon>
    </lineage>
</organism>
<dbReference type="PANTHER" id="PTHR46268:SF27">
    <property type="entry name" value="UNIVERSAL STRESS PROTEIN RV2623"/>
    <property type="match status" value="1"/>
</dbReference>
<dbReference type="InterPro" id="IPR006016">
    <property type="entry name" value="UspA"/>
</dbReference>
<dbReference type="InterPro" id="IPR014729">
    <property type="entry name" value="Rossmann-like_a/b/a_fold"/>
</dbReference>
<dbReference type="SUPFAM" id="SSF52402">
    <property type="entry name" value="Adenine nucleotide alpha hydrolases-like"/>
    <property type="match status" value="2"/>
</dbReference>
<keyword evidence="6" id="KW-1185">Reference proteome</keyword>
<protein>
    <submittedName>
        <fullName evidence="5">Universal stress protein</fullName>
    </submittedName>
</protein>
<reference evidence="5 6" key="1">
    <citation type="submission" date="2020-08" db="EMBL/GenBank/DDBJ databases">
        <title>Amycolatopsis sp. nov. DR6-1 isolated from Dendrobium heterocarpum.</title>
        <authorList>
            <person name="Tedsree N."/>
            <person name="Kuncharoen N."/>
            <person name="Likhitwitayawuid K."/>
            <person name="Tanasupawat S."/>
        </authorList>
    </citation>
    <scope>NUCLEOTIDE SEQUENCE [LARGE SCALE GENOMIC DNA]</scope>
    <source>
        <strain evidence="5 6">DR6-1</strain>
    </source>
</reference>
<sequence>MTEPALVAAVDGSLASLHAVGWAARAAAGRGVPLRLVHVLDELALDFPRPLRTLENFDRVLTARGHRILRTARDAAKEAVPALTPDLVLLRGIVGKCLVAQSREAVLLVLGTPGLRPLGRILLGSVSVSLAAHADCPVALVRPHAGDEEPPAAGPVVVGVDGSPSSERALGTAFEEASWRNAPLTAVHCWDDRLLSAIFRENRWTADSGIEQEAHVVLAERVAGWAEKYPGVDVRQLVVRGRPAEQLLDLADRAQLLVVGSRGRGGFGGLLLGSTSQAAMSYALCPVIVAGSGEEPPGPSGSTPADPRN</sequence>
<comment type="caution">
    <text evidence="5">The sequence shown here is derived from an EMBL/GenBank/DDBJ whole genome shotgun (WGS) entry which is preliminary data.</text>
</comment>
<dbReference type="EMBL" id="JACGZW010000020">
    <property type="protein sequence ID" value="MBB1159502.1"/>
    <property type="molecule type" value="Genomic_DNA"/>
</dbReference>